<dbReference type="SUPFAM" id="SSF103473">
    <property type="entry name" value="MFS general substrate transporter"/>
    <property type="match status" value="1"/>
</dbReference>
<dbReference type="KEGG" id="bhc:JFL75_20425"/>
<keyword evidence="6" id="KW-1185">Reference proteome</keyword>
<feature type="transmembrane region" description="Helical" evidence="4">
    <location>
        <begin position="263"/>
        <end position="281"/>
    </location>
</feature>
<dbReference type="SUPFAM" id="SSF48371">
    <property type="entry name" value="ARM repeat"/>
    <property type="match status" value="1"/>
</dbReference>
<dbReference type="PANTHER" id="PTHR23526:SF4">
    <property type="entry name" value="INTEGRAL MEMBRANE TRANSPORT PROTEIN"/>
    <property type="match status" value="1"/>
</dbReference>
<feature type="transmembrane region" description="Helical" evidence="4">
    <location>
        <begin position="293"/>
        <end position="311"/>
    </location>
</feature>
<feature type="transmembrane region" description="Helical" evidence="4">
    <location>
        <begin position="108"/>
        <end position="127"/>
    </location>
</feature>
<evidence type="ECO:0000256" key="3">
    <source>
        <dbReference type="ARBA" id="ARBA00023136"/>
    </source>
</evidence>
<dbReference type="Gene3D" id="1.25.10.10">
    <property type="entry name" value="Leucine-rich Repeat Variant"/>
    <property type="match status" value="1"/>
</dbReference>
<protein>
    <submittedName>
        <fullName evidence="5">MFS transporter</fullName>
    </submittedName>
</protein>
<feature type="transmembrane region" description="Helical" evidence="4">
    <location>
        <begin position="362"/>
        <end position="383"/>
    </location>
</feature>
<dbReference type="InterPro" id="IPR016024">
    <property type="entry name" value="ARM-type_fold"/>
</dbReference>
<keyword evidence="2 4" id="KW-1133">Transmembrane helix</keyword>
<dbReference type="InterPro" id="IPR011701">
    <property type="entry name" value="MFS"/>
</dbReference>
<keyword evidence="1 4" id="KW-0812">Transmembrane</keyword>
<dbReference type="InterPro" id="IPR036259">
    <property type="entry name" value="MFS_trans_sf"/>
</dbReference>
<feature type="transmembrane region" description="Helical" evidence="4">
    <location>
        <begin position="20"/>
        <end position="41"/>
    </location>
</feature>
<feature type="transmembrane region" description="Helical" evidence="4">
    <location>
        <begin position="230"/>
        <end position="251"/>
    </location>
</feature>
<dbReference type="Pfam" id="PF13646">
    <property type="entry name" value="HEAT_2"/>
    <property type="match status" value="1"/>
</dbReference>
<feature type="transmembrane region" description="Helical" evidence="4">
    <location>
        <begin position="395"/>
        <end position="414"/>
    </location>
</feature>
<dbReference type="InterPro" id="IPR011989">
    <property type="entry name" value="ARM-like"/>
</dbReference>
<feature type="transmembrane region" description="Helical" evidence="4">
    <location>
        <begin position="79"/>
        <end position="101"/>
    </location>
</feature>
<dbReference type="GO" id="GO:0022857">
    <property type="term" value="F:transmembrane transporter activity"/>
    <property type="evidence" value="ECO:0007669"/>
    <property type="project" value="InterPro"/>
</dbReference>
<evidence type="ECO:0000313" key="5">
    <source>
        <dbReference type="EMBL" id="QQO09263.1"/>
    </source>
</evidence>
<dbReference type="RefSeq" id="WP_215626569.1">
    <property type="nucleotide sequence ID" value="NZ_CP067089.2"/>
</dbReference>
<accession>A0A7T7XMY9</accession>
<gene>
    <name evidence="5" type="ORF">JFL75_20425</name>
</gene>
<evidence type="ECO:0000256" key="2">
    <source>
        <dbReference type="ARBA" id="ARBA00022989"/>
    </source>
</evidence>
<dbReference type="Pfam" id="PF07690">
    <property type="entry name" value="MFS_1"/>
    <property type="match status" value="1"/>
</dbReference>
<feature type="transmembrane region" description="Helical" evidence="4">
    <location>
        <begin position="176"/>
        <end position="198"/>
    </location>
</feature>
<reference evidence="5" key="1">
    <citation type="submission" date="2021-01" db="EMBL/GenBank/DDBJ databases">
        <title>Description of Breznakiella homolactica.</title>
        <authorList>
            <person name="Song Y."/>
            <person name="Brune A."/>
        </authorList>
    </citation>
    <scope>NUCLEOTIDE SEQUENCE</scope>
    <source>
        <strain evidence="5">RmG30</strain>
    </source>
</reference>
<evidence type="ECO:0000256" key="4">
    <source>
        <dbReference type="SAM" id="Phobius"/>
    </source>
</evidence>
<sequence>MSAPLSPYRLGKARELYNIFNFFNSFSYALLAGNIITLYALRLNASSTLVGALSAMIYCSFFFMPLGKALLKKFPIVPVFATAWLLRAVSMVPVVFAPIAVRTGRHDIAMGLMLAGVMGFHMCRGIGTIGNNPVLHSLAAGPDRGSYITLIQIINSGVSMFSGFALALLLGRNPPLGLYSIIFSVGIASGIFGALLLYKIPEPENSSDGGKVNFFQVSKEALSEPSFRQFVIIFFTISFVASIARTFIVVYSREVFFQTDGMVSLYTVFGGLGALMMGLIIKFLVDRVGAKPLYITCTIVSFISLLPVLFFPSSAIESATTVILFLASVQFLINFGFIGAEGVAQNYFFALIPSKYMLNLGILYYFVFGLAGAGGSFLAGVFLDILMGFGLTGFISYKVLFGILVVILGLMIFAQRKLVPLGALPFRGALEVMFSFKDLRAITLLDRLEKTKDTKEEEELLEALHVTPSRLALKGLLDRAKSPRLAVRIESFRALEPLDTLTEQAEQTFKDDVINNPYTTAYISARILGNHGVFSAIPLLRERITSDDYMLAGECMIALARLQDTEYLPAIEKLIVKTKNPRLKIMGVSALGIYGSPNSVSVLLDLLRAADPPPYLRDEVVLALSSILDIQNQYYPLLVRYLENPELGATLALDEAEAAYEYYLSISRRRGKKKNGRISPAQAKALYPAVASYANELNGAALSKWILQLPHDTSHTIVQVVLSEAVLDDDLTDHGRLRLLIAKWSAHQLRFWSKQG</sequence>
<proteinExistence type="predicted"/>
<keyword evidence="3 4" id="KW-0472">Membrane</keyword>
<dbReference type="Gene3D" id="1.20.1250.20">
    <property type="entry name" value="MFS general substrate transporter like domains"/>
    <property type="match status" value="1"/>
</dbReference>
<organism evidence="5 6">
    <name type="scientific">Breznakiella homolactica</name>
    <dbReference type="NCBI Taxonomy" id="2798577"/>
    <lineage>
        <taxon>Bacteria</taxon>
        <taxon>Pseudomonadati</taxon>
        <taxon>Spirochaetota</taxon>
        <taxon>Spirochaetia</taxon>
        <taxon>Spirochaetales</taxon>
        <taxon>Breznakiellaceae</taxon>
        <taxon>Breznakiella</taxon>
    </lineage>
</organism>
<feature type="transmembrane region" description="Helical" evidence="4">
    <location>
        <begin position="48"/>
        <end position="67"/>
    </location>
</feature>
<dbReference type="PANTHER" id="PTHR23526">
    <property type="entry name" value="INTEGRAL MEMBRANE TRANSPORT PROTEIN-RELATED"/>
    <property type="match status" value="1"/>
</dbReference>
<dbReference type="EMBL" id="CP067089">
    <property type="protein sequence ID" value="QQO09263.1"/>
    <property type="molecule type" value="Genomic_DNA"/>
</dbReference>
<feature type="transmembrane region" description="Helical" evidence="4">
    <location>
        <begin position="147"/>
        <end position="169"/>
    </location>
</feature>
<dbReference type="Proteomes" id="UP000595917">
    <property type="component" value="Chromosome"/>
</dbReference>
<evidence type="ECO:0000313" key="6">
    <source>
        <dbReference type="Proteomes" id="UP000595917"/>
    </source>
</evidence>
<name>A0A7T7XMY9_9SPIR</name>
<dbReference type="AlphaFoldDB" id="A0A7T7XMY9"/>
<evidence type="ECO:0000256" key="1">
    <source>
        <dbReference type="ARBA" id="ARBA00022692"/>
    </source>
</evidence>
<dbReference type="InterPro" id="IPR052528">
    <property type="entry name" value="Sugar_transport-like"/>
</dbReference>
<feature type="transmembrane region" description="Helical" evidence="4">
    <location>
        <begin position="323"/>
        <end position="342"/>
    </location>
</feature>